<gene>
    <name evidence="2" type="ORF">ACFP3R_32070</name>
</gene>
<sequence length="62" mass="6627">MKVASPVLRGRGRSNASPLPGEGPFGCDSLLPAVLPDGYTLTVHGPDGYYKKFTGGKPPWRR</sequence>
<organism evidence="2 3">
    <name type="scientific">Saccharothrix lopnurensis</name>
    <dbReference type="NCBI Taxonomy" id="1670621"/>
    <lineage>
        <taxon>Bacteria</taxon>
        <taxon>Bacillati</taxon>
        <taxon>Actinomycetota</taxon>
        <taxon>Actinomycetes</taxon>
        <taxon>Pseudonocardiales</taxon>
        <taxon>Pseudonocardiaceae</taxon>
        <taxon>Saccharothrix</taxon>
    </lineage>
</organism>
<proteinExistence type="predicted"/>
<dbReference type="Pfam" id="PF14428">
    <property type="entry name" value="DddA-like"/>
    <property type="match status" value="1"/>
</dbReference>
<reference evidence="3" key="1">
    <citation type="journal article" date="2019" name="Int. J. Syst. Evol. Microbiol.">
        <title>The Global Catalogue of Microorganisms (GCM) 10K type strain sequencing project: providing services to taxonomists for standard genome sequencing and annotation.</title>
        <authorList>
            <consortium name="The Broad Institute Genomics Platform"/>
            <consortium name="The Broad Institute Genome Sequencing Center for Infectious Disease"/>
            <person name="Wu L."/>
            <person name="Ma J."/>
        </authorList>
    </citation>
    <scope>NUCLEOTIDE SEQUENCE [LARGE SCALE GENOMIC DNA]</scope>
    <source>
        <strain evidence="3">CGMCC 4.7246</strain>
    </source>
</reference>
<feature type="region of interest" description="Disordered" evidence="1">
    <location>
        <begin position="1"/>
        <end position="23"/>
    </location>
</feature>
<dbReference type="InterPro" id="IPR032724">
    <property type="entry name" value="SCP1.201-like"/>
</dbReference>
<evidence type="ECO:0000313" key="2">
    <source>
        <dbReference type="EMBL" id="MFC6093927.1"/>
    </source>
</evidence>
<accession>A0ABW1PG99</accession>
<dbReference type="EMBL" id="JBHSQO010000052">
    <property type="protein sequence ID" value="MFC6093927.1"/>
    <property type="molecule type" value="Genomic_DNA"/>
</dbReference>
<evidence type="ECO:0000313" key="3">
    <source>
        <dbReference type="Proteomes" id="UP001596220"/>
    </source>
</evidence>
<dbReference type="RefSeq" id="WP_380641668.1">
    <property type="nucleotide sequence ID" value="NZ_JBHSQO010000052.1"/>
</dbReference>
<keyword evidence="3" id="KW-1185">Reference proteome</keyword>
<evidence type="ECO:0000256" key="1">
    <source>
        <dbReference type="SAM" id="MobiDB-lite"/>
    </source>
</evidence>
<comment type="caution">
    <text evidence="2">The sequence shown here is derived from an EMBL/GenBank/DDBJ whole genome shotgun (WGS) entry which is preliminary data.</text>
</comment>
<dbReference type="Proteomes" id="UP001596220">
    <property type="component" value="Unassembled WGS sequence"/>
</dbReference>
<name>A0ABW1PG99_9PSEU</name>
<protein>
    <submittedName>
        <fullName evidence="2">DddA-like double-stranded DNA deaminase toxin</fullName>
    </submittedName>
</protein>